<sequence length="613" mass="71097">MIIDIDNHIISSGSYTKFNNWLESLAGEQLQLPEGFLFLAFDNEQKGQKNYLDRGNNTVIFHTVTSFIAFSYSQSNNIQSENPWLYTELDQKQYEELFYLSSVCQTPNIDNKKRVCPKCQNKLPTIAEIINEQPKTVNVTEKLPAISPYIFKRRSVLESEVHAPQIFVPDPIGINPNSVANVRKVLEHIEEISGVKNGSRKWVVVTCDGVPYHHIQKIKKDFPWLILIPGALHEEMNMLKAFVELNWVIDLRDFAKCQGYRTDNQLQFFKKCSDHHKSWDSICNIYRHAMASELMWPYVISEENPSVEGFLKWAQNQTDHTFRLKYEQTFIYLQAIINFHTGVRFNRPSLKFAARRMFAPIWSARRHPIYRLIEIADEEQMLRLRPEIRNLIQERVVTSRSKLSNQHQGHDAILEEINKSLKSLIPPVPSQRHWEIAARNCTNFSKLRTNIFNIIGYSESEANEPRTRPGFTAESRRFRVQIRKTQFVNPNADNRIFQNLGGELTLSEQMIRFSKIASMKRNEFIKATLIKKTPLGIWHPIPITCDEAELQGSESSLKKPEILSIINSLIPSLGDLDRLRFRGLSNKSREDLVNILQEVRNILAENNISTSEE</sequence>
<dbReference type="OrthoDB" id="2404323at2759"/>
<dbReference type="Proteomes" id="UP000266673">
    <property type="component" value="Unassembled WGS sequence"/>
</dbReference>
<evidence type="ECO:0000313" key="1">
    <source>
        <dbReference type="EMBL" id="RIB26899.1"/>
    </source>
</evidence>
<proteinExistence type="predicted"/>
<protein>
    <submittedName>
        <fullName evidence="1">Uncharacterized protein</fullName>
    </submittedName>
</protein>
<name>A0A397W0U1_9GLOM</name>
<dbReference type="AlphaFoldDB" id="A0A397W0U1"/>
<accession>A0A397W0U1</accession>
<organism evidence="1 2">
    <name type="scientific">Gigaspora rosea</name>
    <dbReference type="NCBI Taxonomy" id="44941"/>
    <lineage>
        <taxon>Eukaryota</taxon>
        <taxon>Fungi</taxon>
        <taxon>Fungi incertae sedis</taxon>
        <taxon>Mucoromycota</taxon>
        <taxon>Glomeromycotina</taxon>
        <taxon>Glomeromycetes</taxon>
        <taxon>Diversisporales</taxon>
        <taxon>Gigasporaceae</taxon>
        <taxon>Gigaspora</taxon>
    </lineage>
</organism>
<dbReference type="EMBL" id="QKWP01000118">
    <property type="protein sequence ID" value="RIB26899.1"/>
    <property type="molecule type" value="Genomic_DNA"/>
</dbReference>
<keyword evidence="2" id="KW-1185">Reference proteome</keyword>
<gene>
    <name evidence="1" type="ORF">C2G38_2262599</name>
</gene>
<reference evidence="1 2" key="1">
    <citation type="submission" date="2018-06" db="EMBL/GenBank/DDBJ databases">
        <title>Comparative genomics reveals the genomic features of Rhizophagus irregularis, R. cerebriforme, R. diaphanum and Gigaspora rosea, and their symbiotic lifestyle signature.</title>
        <authorList>
            <person name="Morin E."/>
            <person name="San Clemente H."/>
            <person name="Chen E.C.H."/>
            <person name="De La Providencia I."/>
            <person name="Hainaut M."/>
            <person name="Kuo A."/>
            <person name="Kohler A."/>
            <person name="Murat C."/>
            <person name="Tang N."/>
            <person name="Roy S."/>
            <person name="Loubradou J."/>
            <person name="Henrissat B."/>
            <person name="Grigoriev I.V."/>
            <person name="Corradi N."/>
            <person name="Roux C."/>
            <person name="Martin F.M."/>
        </authorList>
    </citation>
    <scope>NUCLEOTIDE SEQUENCE [LARGE SCALE GENOMIC DNA]</scope>
    <source>
        <strain evidence="1 2">DAOM 194757</strain>
    </source>
</reference>
<comment type="caution">
    <text evidence="1">The sequence shown here is derived from an EMBL/GenBank/DDBJ whole genome shotgun (WGS) entry which is preliminary data.</text>
</comment>
<evidence type="ECO:0000313" key="2">
    <source>
        <dbReference type="Proteomes" id="UP000266673"/>
    </source>
</evidence>